<evidence type="ECO:0000259" key="1">
    <source>
        <dbReference type="PROSITE" id="PS51186"/>
    </source>
</evidence>
<dbReference type="OrthoDB" id="7843527at2"/>
<sequence>MGYAQRTSLAPEGDIRELTLADLPLFQSHLLRLSPASRRDRFNGFTDDVFVSAYAARCFSSDATVLAFVVDGTIRGAAELHVCRPGNRDAAEIAFSVEDALQHRGVGAALFASLVARARAMGCTTLHVTTHAQNGAMKALARKFGASLCFQSVEAVGVIDLCKALPPVATVLVDDPARAAAFPENPGSLCFSDGEATRQEGCEGRCGASAKSG</sequence>
<dbReference type="Pfam" id="PF00583">
    <property type="entry name" value="Acetyltransf_1"/>
    <property type="match status" value="1"/>
</dbReference>
<dbReference type="EMBL" id="RWKW01000015">
    <property type="protein sequence ID" value="RST87551.1"/>
    <property type="molecule type" value="Genomic_DNA"/>
</dbReference>
<dbReference type="RefSeq" id="WP_126698333.1">
    <property type="nucleotide sequence ID" value="NZ_RWKW01000015.1"/>
</dbReference>
<dbReference type="InterPro" id="IPR000182">
    <property type="entry name" value="GNAT_dom"/>
</dbReference>
<dbReference type="Gene3D" id="3.40.630.30">
    <property type="match status" value="1"/>
</dbReference>
<comment type="caution">
    <text evidence="2">The sequence shown here is derived from an EMBL/GenBank/DDBJ whole genome shotgun (WGS) entry which is preliminary data.</text>
</comment>
<dbReference type="Proteomes" id="UP000278398">
    <property type="component" value="Unassembled WGS sequence"/>
</dbReference>
<keyword evidence="3" id="KW-1185">Reference proteome</keyword>
<dbReference type="PROSITE" id="PS51186">
    <property type="entry name" value="GNAT"/>
    <property type="match status" value="1"/>
</dbReference>
<accession>A0A429Z1G2</accession>
<dbReference type="SUPFAM" id="SSF55729">
    <property type="entry name" value="Acyl-CoA N-acyltransferases (Nat)"/>
    <property type="match status" value="1"/>
</dbReference>
<proteinExistence type="predicted"/>
<keyword evidence="2" id="KW-0808">Transferase</keyword>
<feature type="domain" description="N-acetyltransferase" evidence="1">
    <location>
        <begin position="13"/>
        <end position="166"/>
    </location>
</feature>
<dbReference type="CDD" id="cd04301">
    <property type="entry name" value="NAT_SF"/>
    <property type="match status" value="1"/>
</dbReference>
<name>A0A429Z1G2_9HYPH</name>
<evidence type="ECO:0000313" key="3">
    <source>
        <dbReference type="Proteomes" id="UP000278398"/>
    </source>
</evidence>
<dbReference type="InterPro" id="IPR016181">
    <property type="entry name" value="Acyl_CoA_acyltransferase"/>
</dbReference>
<protein>
    <submittedName>
        <fullName evidence="2">GNAT family N-acetyltransferase</fullName>
    </submittedName>
</protein>
<gene>
    <name evidence="2" type="ORF">EJC49_04825</name>
</gene>
<evidence type="ECO:0000313" key="2">
    <source>
        <dbReference type="EMBL" id="RST87551.1"/>
    </source>
</evidence>
<organism evidence="2 3">
    <name type="scientific">Aquibium carbonis</name>
    <dbReference type="NCBI Taxonomy" id="2495581"/>
    <lineage>
        <taxon>Bacteria</taxon>
        <taxon>Pseudomonadati</taxon>
        <taxon>Pseudomonadota</taxon>
        <taxon>Alphaproteobacteria</taxon>
        <taxon>Hyphomicrobiales</taxon>
        <taxon>Phyllobacteriaceae</taxon>
        <taxon>Aquibium</taxon>
    </lineage>
</organism>
<dbReference type="GO" id="GO:0016747">
    <property type="term" value="F:acyltransferase activity, transferring groups other than amino-acyl groups"/>
    <property type="evidence" value="ECO:0007669"/>
    <property type="project" value="InterPro"/>
</dbReference>
<reference evidence="2 3" key="1">
    <citation type="submission" date="2018-12" db="EMBL/GenBank/DDBJ databases">
        <title>Mesorhizobium carbonis sp. nov., isolated from coal mine water.</title>
        <authorList>
            <person name="Xin W."/>
            <person name="Xu Z."/>
            <person name="Xiang F."/>
            <person name="Zhang J."/>
            <person name="Xi L."/>
            <person name="Liu J."/>
        </authorList>
    </citation>
    <scope>NUCLEOTIDE SEQUENCE [LARGE SCALE GENOMIC DNA]</scope>
    <source>
        <strain evidence="2 3">B2.3</strain>
    </source>
</reference>
<dbReference type="AlphaFoldDB" id="A0A429Z1G2"/>